<dbReference type="FunFam" id="1.10.10.10:FF:000001">
    <property type="entry name" value="LysR family transcriptional regulator"/>
    <property type="match status" value="1"/>
</dbReference>
<evidence type="ECO:0000313" key="7">
    <source>
        <dbReference type="EMBL" id="BCK55143.1"/>
    </source>
</evidence>
<dbReference type="Gene3D" id="1.10.10.10">
    <property type="entry name" value="Winged helix-like DNA-binding domain superfamily/Winged helix DNA-binding domain"/>
    <property type="match status" value="1"/>
</dbReference>
<keyword evidence="4" id="KW-0010">Activator</keyword>
<name>A0A7G1KLP5_9NOCA</name>
<dbReference type="GO" id="GO:0032993">
    <property type="term" value="C:protein-DNA complex"/>
    <property type="evidence" value="ECO:0007669"/>
    <property type="project" value="TreeGrafter"/>
</dbReference>
<protein>
    <submittedName>
        <fullName evidence="7">LysR family transcriptional regulator</fullName>
    </submittedName>
</protein>
<keyword evidence="3" id="KW-0238">DNA-binding</keyword>
<gene>
    <name evidence="7" type="ORF">NWFMUON74_29150</name>
</gene>
<dbReference type="GeneID" id="80347464"/>
<dbReference type="PRINTS" id="PR00039">
    <property type="entry name" value="HTHLYSR"/>
</dbReference>
<organism evidence="7 8">
    <name type="scientific">Nocardia wallacei</name>
    <dbReference type="NCBI Taxonomy" id="480035"/>
    <lineage>
        <taxon>Bacteria</taxon>
        <taxon>Bacillati</taxon>
        <taxon>Actinomycetota</taxon>
        <taxon>Actinomycetes</taxon>
        <taxon>Mycobacteriales</taxon>
        <taxon>Nocardiaceae</taxon>
        <taxon>Nocardia</taxon>
    </lineage>
</organism>
<keyword evidence="5" id="KW-0804">Transcription</keyword>
<dbReference type="Pfam" id="PF00126">
    <property type="entry name" value="HTH_1"/>
    <property type="match status" value="1"/>
</dbReference>
<keyword evidence="8" id="KW-1185">Reference proteome</keyword>
<dbReference type="RefSeq" id="WP_187688302.1">
    <property type="nucleotide sequence ID" value="NZ_AP023396.1"/>
</dbReference>
<accession>A0A7G1KLP5</accession>
<reference evidence="7 8" key="1">
    <citation type="submission" date="2020-08" db="EMBL/GenBank/DDBJ databases">
        <title>Genome Sequencing of Nocardia wallacei strain FMUON74 and assembly.</title>
        <authorList>
            <person name="Toyokawa M."/>
            <person name="Uesaka K."/>
        </authorList>
    </citation>
    <scope>NUCLEOTIDE SEQUENCE [LARGE SCALE GENOMIC DNA]</scope>
    <source>
        <strain evidence="7 8">FMUON74</strain>
    </source>
</reference>
<evidence type="ECO:0000256" key="3">
    <source>
        <dbReference type="ARBA" id="ARBA00023125"/>
    </source>
</evidence>
<dbReference type="Gene3D" id="3.40.190.10">
    <property type="entry name" value="Periplasmic binding protein-like II"/>
    <property type="match status" value="2"/>
</dbReference>
<dbReference type="AlphaFoldDB" id="A0A7G1KLP5"/>
<dbReference type="PANTHER" id="PTHR30346">
    <property type="entry name" value="TRANSCRIPTIONAL DUAL REGULATOR HCAR-RELATED"/>
    <property type="match status" value="1"/>
</dbReference>
<evidence type="ECO:0000259" key="6">
    <source>
        <dbReference type="PROSITE" id="PS50931"/>
    </source>
</evidence>
<keyword evidence="2" id="KW-0805">Transcription regulation</keyword>
<dbReference type="Pfam" id="PF03466">
    <property type="entry name" value="LysR_substrate"/>
    <property type="match status" value="1"/>
</dbReference>
<dbReference type="PANTHER" id="PTHR30346:SF0">
    <property type="entry name" value="HCA OPERON TRANSCRIPTIONAL ACTIVATOR HCAR"/>
    <property type="match status" value="1"/>
</dbReference>
<evidence type="ECO:0000256" key="4">
    <source>
        <dbReference type="ARBA" id="ARBA00023159"/>
    </source>
</evidence>
<evidence type="ECO:0000256" key="5">
    <source>
        <dbReference type="ARBA" id="ARBA00023163"/>
    </source>
</evidence>
<sequence length="333" mass="36062">MTDLDLAAVRAFVTALDEGQFSHAAAVLGLSQQAVSKRVAKLEQQLGAPLFDRVPTGIVATAAGARLLPHARALLSAADDAVTAVRERVRPLRVAVLGERQAEMESLRFYLYRHPERDTEIVISNVITSTRDALLLGPPGTLRAHGTSRDTLVGGRVDAAFARAFGGPRPLPAEIAAVPSYLEPLQLVVGKDHPLAGHTATTLAEVRPFTAWVPGAAVPSEWADYYRHLSEFSGITVESGGRPEPIEDILDRVAASDTLVSFTGVGFRTPWHPHIRRVPVVDPIPAYPHALLWSTANPHPGLPDLVAYFRDNYNGDIAAECWIPEPDRALFRP</sequence>
<dbReference type="Proteomes" id="UP000516173">
    <property type="component" value="Chromosome"/>
</dbReference>
<dbReference type="EMBL" id="AP023396">
    <property type="protein sequence ID" value="BCK55143.1"/>
    <property type="molecule type" value="Genomic_DNA"/>
</dbReference>
<evidence type="ECO:0000256" key="2">
    <source>
        <dbReference type="ARBA" id="ARBA00023015"/>
    </source>
</evidence>
<feature type="domain" description="HTH lysR-type" evidence="6">
    <location>
        <begin position="4"/>
        <end position="61"/>
    </location>
</feature>
<dbReference type="GO" id="GO:0003700">
    <property type="term" value="F:DNA-binding transcription factor activity"/>
    <property type="evidence" value="ECO:0007669"/>
    <property type="project" value="InterPro"/>
</dbReference>
<proteinExistence type="inferred from homology"/>
<dbReference type="InterPro" id="IPR000847">
    <property type="entry name" value="LysR_HTH_N"/>
</dbReference>
<evidence type="ECO:0000313" key="8">
    <source>
        <dbReference type="Proteomes" id="UP000516173"/>
    </source>
</evidence>
<dbReference type="KEGG" id="nwl:NWFMUON74_29150"/>
<dbReference type="SUPFAM" id="SSF53850">
    <property type="entry name" value="Periplasmic binding protein-like II"/>
    <property type="match status" value="1"/>
</dbReference>
<dbReference type="InterPro" id="IPR036390">
    <property type="entry name" value="WH_DNA-bd_sf"/>
</dbReference>
<dbReference type="SUPFAM" id="SSF46785">
    <property type="entry name" value="Winged helix' DNA-binding domain"/>
    <property type="match status" value="1"/>
</dbReference>
<dbReference type="GO" id="GO:0003677">
    <property type="term" value="F:DNA binding"/>
    <property type="evidence" value="ECO:0007669"/>
    <property type="project" value="UniProtKB-KW"/>
</dbReference>
<dbReference type="PROSITE" id="PS50931">
    <property type="entry name" value="HTH_LYSR"/>
    <property type="match status" value="1"/>
</dbReference>
<dbReference type="InterPro" id="IPR036388">
    <property type="entry name" value="WH-like_DNA-bd_sf"/>
</dbReference>
<dbReference type="InterPro" id="IPR005119">
    <property type="entry name" value="LysR_subst-bd"/>
</dbReference>
<evidence type="ECO:0000256" key="1">
    <source>
        <dbReference type="ARBA" id="ARBA00009437"/>
    </source>
</evidence>
<comment type="similarity">
    <text evidence="1">Belongs to the LysR transcriptional regulatory family.</text>
</comment>